<evidence type="ECO:0000313" key="2">
    <source>
        <dbReference type="EMBL" id="MXO62615.1"/>
    </source>
</evidence>
<proteinExistence type="predicted"/>
<gene>
    <name evidence="2" type="ORF">GRI48_06275</name>
</gene>
<reference evidence="2 3" key="1">
    <citation type="submission" date="2019-12" db="EMBL/GenBank/DDBJ databases">
        <title>Genomic-based taxomic classification of the family Erythrobacteraceae.</title>
        <authorList>
            <person name="Xu L."/>
        </authorList>
    </citation>
    <scope>NUCLEOTIDE SEQUENCE [LARGE SCALE GENOMIC DNA]</scope>
    <source>
        <strain evidence="2 3">MCCC 1A09965</strain>
    </source>
</reference>
<dbReference type="OrthoDB" id="7570555at2"/>
<dbReference type="Proteomes" id="UP000445582">
    <property type="component" value="Unassembled WGS sequence"/>
</dbReference>
<feature type="region of interest" description="Disordered" evidence="1">
    <location>
        <begin position="68"/>
        <end position="101"/>
    </location>
</feature>
<dbReference type="EMBL" id="WTYN01000001">
    <property type="protein sequence ID" value="MXO62615.1"/>
    <property type="molecule type" value="Genomic_DNA"/>
</dbReference>
<feature type="compositionally biased region" description="Basic and acidic residues" evidence="1">
    <location>
        <begin position="73"/>
        <end position="100"/>
    </location>
</feature>
<dbReference type="RefSeq" id="WP_160672961.1">
    <property type="nucleotide sequence ID" value="NZ_WTYN01000001.1"/>
</dbReference>
<accession>A0A844YGG7</accession>
<keyword evidence="3" id="KW-1185">Reference proteome</keyword>
<comment type="caution">
    <text evidence="2">The sequence shown here is derived from an EMBL/GenBank/DDBJ whole genome shotgun (WGS) entry which is preliminary data.</text>
</comment>
<evidence type="ECO:0000256" key="1">
    <source>
        <dbReference type="SAM" id="MobiDB-lite"/>
    </source>
</evidence>
<dbReference type="AlphaFoldDB" id="A0A844YGG7"/>
<evidence type="ECO:0008006" key="4">
    <source>
        <dbReference type="Google" id="ProtNLM"/>
    </source>
</evidence>
<name>A0A844YGG7_9SPHN</name>
<protein>
    <recommendedName>
        <fullName evidence="4">DUF2946 domain-containing protein</fullName>
    </recommendedName>
</protein>
<evidence type="ECO:0000313" key="3">
    <source>
        <dbReference type="Proteomes" id="UP000445582"/>
    </source>
</evidence>
<organism evidence="2 3">
    <name type="scientific">Qipengyuania oceanensis</name>
    <dbReference type="NCBI Taxonomy" id="1463597"/>
    <lineage>
        <taxon>Bacteria</taxon>
        <taxon>Pseudomonadati</taxon>
        <taxon>Pseudomonadota</taxon>
        <taxon>Alphaproteobacteria</taxon>
        <taxon>Sphingomonadales</taxon>
        <taxon>Erythrobacteraceae</taxon>
        <taxon>Qipengyuania</taxon>
    </lineage>
</organism>
<sequence>MFAGKTNGPIWLAISAALFLRALVPAGWMIDVDPGDGAIMLRICEAQTPGFVDKVQGPAHAPVDHAAMGHAEMVGEHERGAQTDHEDGSGHHQPEHDRAEPPCVFVGFGVADLPPPPLALVAVKLPDNQPNTDQIARLELSPIAYAKPPVRGPPPHS</sequence>